<reference evidence="3 4" key="1">
    <citation type="submission" date="2015-04" db="EMBL/GenBank/DDBJ databases">
        <title>Complete genome sequence of Schizopora paradoxa KUC8140, a cosmopolitan wood degrader in East Asia.</title>
        <authorList>
            <consortium name="DOE Joint Genome Institute"/>
            <person name="Min B."/>
            <person name="Park H."/>
            <person name="Jang Y."/>
            <person name="Kim J.-J."/>
            <person name="Kim K.H."/>
            <person name="Pangilinan J."/>
            <person name="Lipzen A."/>
            <person name="Riley R."/>
            <person name="Grigoriev I.V."/>
            <person name="Spatafora J.W."/>
            <person name="Choi I.-G."/>
        </authorList>
    </citation>
    <scope>NUCLEOTIDE SEQUENCE [LARGE SCALE GENOMIC DNA]</scope>
    <source>
        <strain evidence="3 4">KUC8140</strain>
    </source>
</reference>
<dbReference type="InterPro" id="IPR006993">
    <property type="entry name" value="Glut_rich_SH3-bd"/>
</dbReference>
<organism evidence="3 4">
    <name type="scientific">Schizopora paradoxa</name>
    <dbReference type="NCBI Taxonomy" id="27342"/>
    <lineage>
        <taxon>Eukaryota</taxon>
        <taxon>Fungi</taxon>
        <taxon>Dikarya</taxon>
        <taxon>Basidiomycota</taxon>
        <taxon>Agaricomycotina</taxon>
        <taxon>Agaricomycetes</taxon>
        <taxon>Hymenochaetales</taxon>
        <taxon>Schizoporaceae</taxon>
        <taxon>Schizopora</taxon>
    </lineage>
</organism>
<evidence type="ECO:0000256" key="2">
    <source>
        <dbReference type="SAM" id="MobiDB-lite"/>
    </source>
</evidence>
<feature type="region of interest" description="Disordered" evidence="2">
    <location>
        <begin position="192"/>
        <end position="232"/>
    </location>
</feature>
<dbReference type="InterPro" id="IPR051033">
    <property type="entry name" value="SH3BGR"/>
</dbReference>
<dbReference type="Gene3D" id="3.40.30.10">
    <property type="entry name" value="Glutaredoxin"/>
    <property type="match status" value="1"/>
</dbReference>
<dbReference type="OrthoDB" id="9932926at2759"/>
<dbReference type="GO" id="GO:0005737">
    <property type="term" value="C:cytoplasm"/>
    <property type="evidence" value="ECO:0007669"/>
    <property type="project" value="TreeGrafter"/>
</dbReference>
<keyword evidence="4" id="KW-1185">Reference proteome</keyword>
<protein>
    <submittedName>
        <fullName evidence="3">Uncharacterized protein</fullName>
    </submittedName>
</protein>
<sequence>MPSPPIQIFLTTIVSQPTLRQRQETLLRILQVKKIPYTSYDLASDESAKKLWRRKAPLDKQQLPGILVGGRFPGFISNSEDAMEYGELDIFFRLKETWVEDEDHPQLPSTPIGVPGATPPPKLNVKPSPNPSPSPLKDKGKKGGKELDLGIELDDAGLEGVTVTDEELADLVKELGLEGDEAGDLVKGLSGAEFFGDEKEKEATLDEPKPTAAAEKGETELKAEEDKKDPKS</sequence>
<evidence type="ECO:0000313" key="3">
    <source>
        <dbReference type="EMBL" id="KLO17043.1"/>
    </source>
</evidence>
<dbReference type="EMBL" id="KQ085909">
    <property type="protein sequence ID" value="KLO17043.1"/>
    <property type="molecule type" value="Genomic_DNA"/>
</dbReference>
<dbReference type="Proteomes" id="UP000053477">
    <property type="component" value="Unassembled WGS sequence"/>
</dbReference>
<name>A0A0H2S5Y4_9AGAM</name>
<dbReference type="PANTHER" id="PTHR12232:SF0">
    <property type="entry name" value="THIOREDOXIN DOMAIN-CONTAINING PROTEIN"/>
    <property type="match status" value="1"/>
</dbReference>
<feature type="region of interest" description="Disordered" evidence="2">
    <location>
        <begin position="102"/>
        <end position="148"/>
    </location>
</feature>
<feature type="non-terminal residue" evidence="3">
    <location>
        <position position="232"/>
    </location>
</feature>
<gene>
    <name evidence="3" type="ORF">SCHPADRAFT_815610</name>
</gene>
<feature type="compositionally biased region" description="Basic and acidic residues" evidence="2">
    <location>
        <begin position="136"/>
        <end position="148"/>
    </location>
</feature>
<proteinExistence type="inferred from homology"/>
<comment type="similarity">
    <text evidence="1">Belongs to the SH3BGR family.</text>
</comment>
<dbReference type="InParanoid" id="A0A0H2S5Y4"/>
<dbReference type="AlphaFoldDB" id="A0A0H2S5Y4"/>
<feature type="compositionally biased region" description="Pro residues" evidence="2">
    <location>
        <begin position="117"/>
        <end position="134"/>
    </location>
</feature>
<dbReference type="Pfam" id="PF04908">
    <property type="entry name" value="SH3BGR"/>
    <property type="match status" value="1"/>
</dbReference>
<accession>A0A0H2S5Y4</accession>
<dbReference type="SUPFAM" id="SSF52833">
    <property type="entry name" value="Thioredoxin-like"/>
    <property type="match status" value="1"/>
</dbReference>
<feature type="compositionally biased region" description="Basic and acidic residues" evidence="2">
    <location>
        <begin position="196"/>
        <end position="232"/>
    </location>
</feature>
<evidence type="ECO:0000256" key="1">
    <source>
        <dbReference type="ARBA" id="ARBA00007764"/>
    </source>
</evidence>
<dbReference type="InterPro" id="IPR036249">
    <property type="entry name" value="Thioredoxin-like_sf"/>
</dbReference>
<evidence type="ECO:0000313" key="4">
    <source>
        <dbReference type="Proteomes" id="UP000053477"/>
    </source>
</evidence>
<dbReference type="PANTHER" id="PTHR12232">
    <property type="entry name" value="SH3 DOMAIN-BINDING GLUTAMIC ACID-RICH-LIKE PROTEIN"/>
    <property type="match status" value="1"/>
</dbReference>